<sequence length="148" mass="15823">MKRSVVGGVAVVVVWIILRFADLALPIFSHITKELHKAEMKCLEEGRAARIAASVPVPPPIDENDVWDMVIGCRGGVQARDRSLATAMHGGSSSSSTTVLPSFLMPPPPPPPPPPPVPGPPQPPHAASAPRPTYTQQDESHVDDEDYI</sequence>
<reference evidence="3 4" key="1">
    <citation type="journal article" date="2023" name="Plants (Basel)">
        <title>Bridging the Gap: Combining Genomics and Transcriptomics Approaches to Understand Stylosanthes scabra, an Orphan Legume from the Brazilian Caatinga.</title>
        <authorList>
            <person name="Ferreira-Neto J.R.C."/>
            <person name="da Silva M.D."/>
            <person name="Binneck E."/>
            <person name="de Melo N.F."/>
            <person name="da Silva R.H."/>
            <person name="de Melo A.L.T.M."/>
            <person name="Pandolfi V."/>
            <person name="Bustamante F.O."/>
            <person name="Brasileiro-Vidal A.C."/>
            <person name="Benko-Iseppon A.M."/>
        </authorList>
    </citation>
    <scope>NUCLEOTIDE SEQUENCE [LARGE SCALE GENOMIC DNA]</scope>
    <source>
        <tissue evidence="3">Leaves</tissue>
    </source>
</reference>
<evidence type="ECO:0000256" key="1">
    <source>
        <dbReference type="SAM" id="MobiDB-lite"/>
    </source>
</evidence>
<gene>
    <name evidence="3" type="ORF">PIB30_016208</name>
</gene>
<name>A0ABU6V9K6_9FABA</name>
<feature type="compositionally biased region" description="Pro residues" evidence="1">
    <location>
        <begin position="104"/>
        <end position="124"/>
    </location>
</feature>
<evidence type="ECO:0000256" key="2">
    <source>
        <dbReference type="SAM" id="Phobius"/>
    </source>
</evidence>
<keyword evidence="4" id="KW-1185">Reference proteome</keyword>
<accession>A0ABU6V9K6</accession>
<protein>
    <submittedName>
        <fullName evidence="3">Uncharacterized protein</fullName>
    </submittedName>
</protein>
<evidence type="ECO:0000313" key="4">
    <source>
        <dbReference type="Proteomes" id="UP001341840"/>
    </source>
</evidence>
<dbReference type="EMBL" id="JASCZI010151080">
    <property type="protein sequence ID" value="MED6168923.1"/>
    <property type="molecule type" value="Genomic_DNA"/>
</dbReference>
<organism evidence="3 4">
    <name type="scientific">Stylosanthes scabra</name>
    <dbReference type="NCBI Taxonomy" id="79078"/>
    <lineage>
        <taxon>Eukaryota</taxon>
        <taxon>Viridiplantae</taxon>
        <taxon>Streptophyta</taxon>
        <taxon>Embryophyta</taxon>
        <taxon>Tracheophyta</taxon>
        <taxon>Spermatophyta</taxon>
        <taxon>Magnoliopsida</taxon>
        <taxon>eudicotyledons</taxon>
        <taxon>Gunneridae</taxon>
        <taxon>Pentapetalae</taxon>
        <taxon>rosids</taxon>
        <taxon>fabids</taxon>
        <taxon>Fabales</taxon>
        <taxon>Fabaceae</taxon>
        <taxon>Papilionoideae</taxon>
        <taxon>50 kb inversion clade</taxon>
        <taxon>dalbergioids sensu lato</taxon>
        <taxon>Dalbergieae</taxon>
        <taxon>Pterocarpus clade</taxon>
        <taxon>Stylosanthes</taxon>
    </lineage>
</organism>
<comment type="caution">
    <text evidence="3">The sequence shown here is derived from an EMBL/GenBank/DDBJ whole genome shotgun (WGS) entry which is preliminary data.</text>
</comment>
<keyword evidence="2" id="KW-1133">Transmembrane helix</keyword>
<keyword evidence="2" id="KW-0812">Transmembrane</keyword>
<proteinExistence type="predicted"/>
<dbReference type="Proteomes" id="UP001341840">
    <property type="component" value="Unassembled WGS sequence"/>
</dbReference>
<feature type="transmembrane region" description="Helical" evidence="2">
    <location>
        <begin position="6"/>
        <end position="28"/>
    </location>
</feature>
<evidence type="ECO:0000313" key="3">
    <source>
        <dbReference type="EMBL" id="MED6168923.1"/>
    </source>
</evidence>
<feature type="region of interest" description="Disordered" evidence="1">
    <location>
        <begin position="85"/>
        <end position="148"/>
    </location>
</feature>
<keyword evidence="2" id="KW-0472">Membrane</keyword>